<comment type="caution">
    <text evidence="1">The sequence shown here is derived from an EMBL/GenBank/DDBJ whole genome shotgun (WGS) entry which is preliminary data.</text>
</comment>
<accession>A0A6G0UAN1</accession>
<proteinExistence type="predicted"/>
<sequence>MIIIIKLLLSNTNIHIHSIFQFAFFLSLSIMYYDPVSCTIMYITNVYNATCKNINRLSFKLIITTNIGHLLVQVHSPYYRQMIFCRHLSCVYYHQTCSLHDSLQLRMYKIDYYNVHGHILIEVASISLVSNVSKNSLALDENSTVSCCISGSKEAWHHMYQFPLHQVLLDQLSMDPIVFDATHYQIMKHLPSTLSICTSDKPIGEGRCGDRVPSTPVRNPFNLGEKSERPSRAWLGLVNIEFDIVRQAWASGQRPGCRGTPLRSLNFVFIVPIMDSSNFSGFVLFSNKENNNNYYKLYCRIHSITYLNELIWALATDNCFKLSLISTISSIVSELFKTLQCYSSLQKTVCSMEHQAATTLDRLDCKLKSTRRCKVKFYQNPLKNIPFSLLLLIADRDESIGDLKITRDGVMNNEFINPICAYTSIKLDSSTDDYSTCNQKECFGPLHQLPLKNIFRTPTHAIGVLVVPCCTRTYSTIHDEKRRLVDITNIKIHPTQRFLIFDVSTLCIMTE</sequence>
<dbReference type="Proteomes" id="UP000475862">
    <property type="component" value="Unassembled WGS sequence"/>
</dbReference>
<evidence type="ECO:0000313" key="1">
    <source>
        <dbReference type="EMBL" id="KAE9545362.1"/>
    </source>
</evidence>
<name>A0A6G0UAN1_APHGL</name>
<keyword evidence="2" id="KW-1185">Reference proteome</keyword>
<organism evidence="1 2">
    <name type="scientific">Aphis glycines</name>
    <name type="common">Soybean aphid</name>
    <dbReference type="NCBI Taxonomy" id="307491"/>
    <lineage>
        <taxon>Eukaryota</taxon>
        <taxon>Metazoa</taxon>
        <taxon>Ecdysozoa</taxon>
        <taxon>Arthropoda</taxon>
        <taxon>Hexapoda</taxon>
        <taxon>Insecta</taxon>
        <taxon>Pterygota</taxon>
        <taxon>Neoptera</taxon>
        <taxon>Paraneoptera</taxon>
        <taxon>Hemiptera</taxon>
        <taxon>Sternorrhyncha</taxon>
        <taxon>Aphidomorpha</taxon>
        <taxon>Aphidoidea</taxon>
        <taxon>Aphididae</taxon>
        <taxon>Aphidini</taxon>
        <taxon>Aphis</taxon>
        <taxon>Aphis</taxon>
    </lineage>
</organism>
<dbReference type="EMBL" id="VYZN01000001">
    <property type="protein sequence ID" value="KAE9545362.1"/>
    <property type="molecule type" value="Genomic_DNA"/>
</dbReference>
<evidence type="ECO:0000313" key="2">
    <source>
        <dbReference type="Proteomes" id="UP000475862"/>
    </source>
</evidence>
<dbReference type="AlphaFoldDB" id="A0A6G0UAN1"/>
<reference evidence="1 2" key="1">
    <citation type="submission" date="2019-08" db="EMBL/GenBank/DDBJ databases">
        <title>The genome of the soybean aphid Biotype 1, its phylome, world population structure and adaptation to the North American continent.</title>
        <authorList>
            <person name="Giordano R."/>
            <person name="Donthu R.K."/>
            <person name="Hernandez A.G."/>
            <person name="Wright C.L."/>
            <person name="Zimin A.V."/>
        </authorList>
    </citation>
    <scope>NUCLEOTIDE SEQUENCE [LARGE SCALE GENOMIC DNA]</scope>
    <source>
        <tissue evidence="1">Whole aphids</tissue>
    </source>
</reference>
<gene>
    <name evidence="1" type="ORF">AGLY_000905</name>
</gene>
<protein>
    <submittedName>
        <fullName evidence="1">Uncharacterized protein</fullName>
    </submittedName>
</protein>